<gene>
    <name evidence="1" type="ORF">J437_LFUL008085</name>
</gene>
<dbReference type="EMBL" id="KZ308558">
    <property type="protein sequence ID" value="KAG8231543.1"/>
    <property type="molecule type" value="Genomic_DNA"/>
</dbReference>
<protein>
    <submittedName>
        <fullName evidence="1">Uncharacterized protein</fullName>
    </submittedName>
</protein>
<accession>A0A8K0P415</accession>
<proteinExistence type="predicted"/>
<reference evidence="1" key="1">
    <citation type="submission" date="2013-04" db="EMBL/GenBank/DDBJ databases">
        <authorList>
            <person name="Qu J."/>
            <person name="Murali S.C."/>
            <person name="Bandaranaike D."/>
            <person name="Bellair M."/>
            <person name="Blankenburg K."/>
            <person name="Chao H."/>
            <person name="Dinh H."/>
            <person name="Doddapaneni H."/>
            <person name="Downs B."/>
            <person name="Dugan-Rocha S."/>
            <person name="Elkadiri S."/>
            <person name="Gnanaolivu R.D."/>
            <person name="Hernandez B."/>
            <person name="Javaid M."/>
            <person name="Jayaseelan J.C."/>
            <person name="Lee S."/>
            <person name="Li M."/>
            <person name="Ming W."/>
            <person name="Munidasa M."/>
            <person name="Muniz J."/>
            <person name="Nguyen L."/>
            <person name="Ongeri F."/>
            <person name="Osuji N."/>
            <person name="Pu L.-L."/>
            <person name="Puazo M."/>
            <person name="Qu C."/>
            <person name="Quiroz J."/>
            <person name="Raj R."/>
            <person name="Weissenberger G."/>
            <person name="Xin Y."/>
            <person name="Zou X."/>
            <person name="Han Y."/>
            <person name="Richards S."/>
            <person name="Worley K."/>
            <person name="Muzny D."/>
            <person name="Gibbs R."/>
        </authorList>
    </citation>
    <scope>NUCLEOTIDE SEQUENCE</scope>
    <source>
        <strain evidence="1">Sampled in the wild</strain>
    </source>
</reference>
<organism evidence="1 2">
    <name type="scientific">Ladona fulva</name>
    <name type="common">Scarce chaser dragonfly</name>
    <name type="synonym">Libellula fulva</name>
    <dbReference type="NCBI Taxonomy" id="123851"/>
    <lineage>
        <taxon>Eukaryota</taxon>
        <taxon>Metazoa</taxon>
        <taxon>Ecdysozoa</taxon>
        <taxon>Arthropoda</taxon>
        <taxon>Hexapoda</taxon>
        <taxon>Insecta</taxon>
        <taxon>Pterygota</taxon>
        <taxon>Palaeoptera</taxon>
        <taxon>Odonata</taxon>
        <taxon>Epiprocta</taxon>
        <taxon>Anisoptera</taxon>
        <taxon>Libelluloidea</taxon>
        <taxon>Libellulidae</taxon>
        <taxon>Ladona</taxon>
    </lineage>
</organism>
<evidence type="ECO:0000313" key="1">
    <source>
        <dbReference type="EMBL" id="KAG8231543.1"/>
    </source>
</evidence>
<reference evidence="1" key="2">
    <citation type="submission" date="2017-10" db="EMBL/GenBank/DDBJ databases">
        <title>Ladona fulva Genome sequencing and assembly.</title>
        <authorList>
            <person name="Murali S."/>
            <person name="Richards S."/>
            <person name="Bandaranaike D."/>
            <person name="Bellair M."/>
            <person name="Blankenburg K."/>
            <person name="Chao H."/>
            <person name="Dinh H."/>
            <person name="Doddapaneni H."/>
            <person name="Dugan-Rocha S."/>
            <person name="Elkadiri S."/>
            <person name="Gnanaolivu R."/>
            <person name="Hernandez B."/>
            <person name="Skinner E."/>
            <person name="Javaid M."/>
            <person name="Lee S."/>
            <person name="Li M."/>
            <person name="Ming W."/>
            <person name="Munidasa M."/>
            <person name="Muniz J."/>
            <person name="Nguyen L."/>
            <person name="Hughes D."/>
            <person name="Osuji N."/>
            <person name="Pu L.-L."/>
            <person name="Puazo M."/>
            <person name="Qu C."/>
            <person name="Quiroz J."/>
            <person name="Raj R."/>
            <person name="Weissenberger G."/>
            <person name="Xin Y."/>
            <person name="Zou X."/>
            <person name="Han Y."/>
            <person name="Worley K."/>
            <person name="Muzny D."/>
            <person name="Gibbs R."/>
        </authorList>
    </citation>
    <scope>NUCLEOTIDE SEQUENCE</scope>
    <source>
        <strain evidence="1">Sampled in the wild</strain>
    </source>
</reference>
<evidence type="ECO:0000313" key="2">
    <source>
        <dbReference type="Proteomes" id="UP000792457"/>
    </source>
</evidence>
<comment type="caution">
    <text evidence="1">The sequence shown here is derived from an EMBL/GenBank/DDBJ whole genome shotgun (WGS) entry which is preliminary data.</text>
</comment>
<dbReference type="Gene3D" id="3.60.10.10">
    <property type="entry name" value="Endonuclease/exonuclease/phosphatase"/>
    <property type="match status" value="1"/>
</dbReference>
<keyword evidence="2" id="KW-1185">Reference proteome</keyword>
<name>A0A8K0P415_LADFU</name>
<sequence>MNAEGERIVEHAVAYDLAIANTWYRKRVSHLMTYKSGRNISQIDYIVYHRIHLKEVRNCKVINGESVAPQHRLLVADCDIKIGKRMKLKCIRPQMIKWWKLKEEGPRDGFVHKVLSELKSPEDVQEWWEMQHRFQ</sequence>
<dbReference type="InterPro" id="IPR036691">
    <property type="entry name" value="Endo/exonu/phosph_ase_sf"/>
</dbReference>
<dbReference type="Proteomes" id="UP000792457">
    <property type="component" value="Unassembled WGS sequence"/>
</dbReference>
<dbReference type="OrthoDB" id="418748at2759"/>
<dbReference type="AlphaFoldDB" id="A0A8K0P415"/>